<feature type="domain" description="Glycoside hydrolase family 31 TIM barrel" evidence="12">
    <location>
        <begin position="330"/>
        <end position="663"/>
    </location>
</feature>
<dbReference type="PANTHER" id="PTHR22762">
    <property type="entry name" value="ALPHA-GLUCOSIDASE"/>
    <property type="match status" value="1"/>
</dbReference>
<dbReference type="CDD" id="cd14752">
    <property type="entry name" value="GH31_N"/>
    <property type="match status" value="1"/>
</dbReference>
<feature type="signal peptide" evidence="11">
    <location>
        <begin position="1"/>
        <end position="23"/>
    </location>
</feature>
<evidence type="ECO:0000256" key="11">
    <source>
        <dbReference type="SAM" id="SignalP"/>
    </source>
</evidence>
<dbReference type="Gene3D" id="3.20.20.80">
    <property type="entry name" value="Glycosidases"/>
    <property type="match status" value="1"/>
</dbReference>
<keyword evidence="7" id="KW-0325">Glycoprotein</keyword>
<dbReference type="PROSITE" id="PS00129">
    <property type="entry name" value="GLYCOSYL_HYDROL_F31_1"/>
    <property type="match status" value="1"/>
</dbReference>
<gene>
    <name evidence="15" type="ORF">QBZ16_004304</name>
</gene>
<evidence type="ECO:0000256" key="9">
    <source>
        <dbReference type="ARBA" id="ARBA00042895"/>
    </source>
</evidence>
<comment type="pathway">
    <text evidence="2">Glycan metabolism; N-glycan metabolism.</text>
</comment>
<dbReference type="SUPFAM" id="SSF51445">
    <property type="entry name" value="(Trans)glycosidases"/>
    <property type="match status" value="1"/>
</dbReference>
<feature type="domain" description="Glycosyl hydrolase family 31 C-terminal" evidence="14">
    <location>
        <begin position="671"/>
        <end position="762"/>
    </location>
</feature>
<keyword evidence="16" id="KW-1185">Reference proteome</keyword>
<sequence>MMSRNFIALIAILAVVGPWSALAIKAHDFKTCKDAAFCDRLRGVRGPAVHIDPASVSVSGAHVAASIVNPAAPNATLSLRLLSLGSTVRLHVTELSSLRYEVPGILLPSVSEMLEEWKVLQTSDDALELQTSAGHRVVLGFSPPSVACFSPSGEPILKWNADGYFAFEHTRTKQEGDPEGWWEEEFRGHRDSKPQGPNAIAFDVLMEGVQHVYGIPERASRLSLPASVDPNGTAPGEPYRMYNLDVFEYLSDSPFGLYGSIPLLMGHRPAQTSAVFWLNAAEMYVDLAKSEAGTSSRWIAESGVLDVFFLLGPSSSAVAAQYARLTGGTALPQLFSLGYHQCRWNYKDEADVAGVDAGFDLHGIPYDVLWLDIEHTDGKRYFTWDKNLFPTPVRMQQDLASRGRKMVNIVDPHIKTDANYRVYKEAEEKGLFVKNKDGTSFKGHCWPGESAYLDVTNPDVRAWWSQQFYTSVYKESTTNLYIWNDMNEPSVFNGPEITMAKDLLHHGGAEHRDVHNAFGLYYHQGTVEGLRNRGFKEISSEYGDRPFVLSRAFFSGTQRLGPIWTGDNSAEWGHLQASVPMLLSLGVAGLPFSGADVGGFFGNPDAELLTRWYQLAAYYPFFRGHAHIETKRREPWLFGEDATRRVREAIRARYRLMPYLYTLFARANATGEPVMRPLFWEFGDDEAVFDNQEEFLVGPGLLVAPALHQGAAAVPVTLPGRGLWHSLDSGRAYDAALEGDRLHVASADLDALPPTYLRGGHAVTMRERPRRSTAAMRGDPVTLVLGLDRAGVARGELYLDDGRSYAYALAGEYVHATFSLKNNELRWATTDGRDLGLPAPSAEYDPGVVVDRIVILGLADPAAWQARAGDRAVEAEPGPVRAATAVETPALVLRKVALPIKGSWTVTLERRAAASS</sequence>
<dbReference type="Pfam" id="PF13802">
    <property type="entry name" value="Gal_mutarotas_2"/>
    <property type="match status" value="1"/>
</dbReference>
<name>A0AAD9MGS8_PROWI</name>
<dbReference type="FunFam" id="3.20.20.80:FF:000039">
    <property type="entry name" value="Glucosidase, alpha neutral C"/>
    <property type="match status" value="1"/>
</dbReference>
<comment type="subcellular location">
    <subcellularLocation>
        <location evidence="1">Endoplasmic reticulum</location>
    </subcellularLocation>
</comment>
<organism evidence="15 16">
    <name type="scientific">Prototheca wickerhamii</name>
    <dbReference type="NCBI Taxonomy" id="3111"/>
    <lineage>
        <taxon>Eukaryota</taxon>
        <taxon>Viridiplantae</taxon>
        <taxon>Chlorophyta</taxon>
        <taxon>core chlorophytes</taxon>
        <taxon>Trebouxiophyceae</taxon>
        <taxon>Chlorellales</taxon>
        <taxon>Chlorellaceae</taxon>
        <taxon>Prototheca</taxon>
    </lineage>
</organism>
<evidence type="ECO:0000256" key="5">
    <source>
        <dbReference type="ARBA" id="ARBA00022801"/>
    </source>
</evidence>
<comment type="caution">
    <text evidence="15">The sequence shown here is derived from an EMBL/GenBank/DDBJ whole genome shotgun (WGS) entry which is preliminary data.</text>
</comment>
<dbReference type="CDD" id="cd06603">
    <property type="entry name" value="GH31_GANC_GANAB_alpha"/>
    <property type="match status" value="1"/>
</dbReference>
<dbReference type="GO" id="GO:0005783">
    <property type="term" value="C:endoplasmic reticulum"/>
    <property type="evidence" value="ECO:0007669"/>
    <property type="project" value="UniProtKB-SubCell"/>
</dbReference>
<keyword evidence="4 11" id="KW-0732">Signal</keyword>
<dbReference type="EMBL" id="JASFZW010000006">
    <property type="protein sequence ID" value="KAK2077459.1"/>
    <property type="molecule type" value="Genomic_DNA"/>
</dbReference>
<evidence type="ECO:0000313" key="15">
    <source>
        <dbReference type="EMBL" id="KAK2077459.1"/>
    </source>
</evidence>
<protein>
    <recommendedName>
        <fullName evidence="9">Glucosidase II subunit alpha</fullName>
    </recommendedName>
</protein>
<evidence type="ECO:0000259" key="13">
    <source>
        <dbReference type="Pfam" id="PF13802"/>
    </source>
</evidence>
<evidence type="ECO:0000313" key="16">
    <source>
        <dbReference type="Proteomes" id="UP001255856"/>
    </source>
</evidence>
<evidence type="ECO:0000256" key="8">
    <source>
        <dbReference type="ARBA" id="ARBA00023295"/>
    </source>
</evidence>
<dbReference type="InterPro" id="IPR000322">
    <property type="entry name" value="Glyco_hydro_31_TIM"/>
</dbReference>
<keyword evidence="8 10" id="KW-0326">Glycosidase</keyword>
<dbReference type="InterPro" id="IPR025887">
    <property type="entry name" value="Glyco_hydro_31_N_dom"/>
</dbReference>
<accession>A0AAD9MGS8</accession>
<evidence type="ECO:0000256" key="4">
    <source>
        <dbReference type="ARBA" id="ARBA00022729"/>
    </source>
</evidence>
<evidence type="ECO:0000256" key="1">
    <source>
        <dbReference type="ARBA" id="ARBA00004240"/>
    </source>
</evidence>
<dbReference type="InterPro" id="IPR013780">
    <property type="entry name" value="Glyco_hydro_b"/>
</dbReference>
<evidence type="ECO:0000256" key="3">
    <source>
        <dbReference type="ARBA" id="ARBA00007806"/>
    </source>
</evidence>
<dbReference type="SUPFAM" id="SSF51011">
    <property type="entry name" value="Glycosyl hydrolase domain"/>
    <property type="match status" value="1"/>
</dbReference>
<dbReference type="InterPro" id="IPR011013">
    <property type="entry name" value="Gal_mutarotase_sf_dom"/>
</dbReference>
<dbReference type="SUPFAM" id="SSF74650">
    <property type="entry name" value="Galactose mutarotase-like"/>
    <property type="match status" value="1"/>
</dbReference>
<dbReference type="GO" id="GO:0030246">
    <property type="term" value="F:carbohydrate binding"/>
    <property type="evidence" value="ECO:0007669"/>
    <property type="project" value="InterPro"/>
</dbReference>
<reference evidence="15" key="1">
    <citation type="submission" date="2021-01" db="EMBL/GenBank/DDBJ databases">
        <authorList>
            <person name="Eckstrom K.M.E."/>
        </authorList>
    </citation>
    <scope>NUCLEOTIDE SEQUENCE</scope>
    <source>
        <strain evidence="15">UVCC 0001</strain>
    </source>
</reference>
<dbReference type="PANTHER" id="PTHR22762:SF54">
    <property type="entry name" value="BCDNA.GH04962"/>
    <property type="match status" value="1"/>
</dbReference>
<proteinExistence type="inferred from homology"/>
<dbReference type="InterPro" id="IPR030458">
    <property type="entry name" value="Glyco_hydro_31_AS"/>
</dbReference>
<feature type="domain" description="Glycoside hydrolase family 31 N-terminal" evidence="13">
    <location>
        <begin position="121"/>
        <end position="286"/>
    </location>
</feature>
<evidence type="ECO:0000256" key="7">
    <source>
        <dbReference type="ARBA" id="ARBA00023180"/>
    </source>
</evidence>
<dbReference type="InterPro" id="IPR017853">
    <property type="entry name" value="GH"/>
</dbReference>
<dbReference type="Gene3D" id="2.60.40.1760">
    <property type="entry name" value="glycosyl hydrolase (family 31)"/>
    <property type="match status" value="1"/>
</dbReference>
<dbReference type="Pfam" id="PF01055">
    <property type="entry name" value="Glyco_hydro_31_2nd"/>
    <property type="match status" value="1"/>
</dbReference>
<keyword evidence="6" id="KW-0256">Endoplasmic reticulum</keyword>
<dbReference type="AlphaFoldDB" id="A0AAD9MGS8"/>
<dbReference type="Gene3D" id="2.60.40.1180">
    <property type="entry name" value="Golgi alpha-mannosidase II"/>
    <property type="match status" value="2"/>
</dbReference>
<comment type="similarity">
    <text evidence="3 10">Belongs to the glycosyl hydrolase 31 family.</text>
</comment>
<dbReference type="GO" id="GO:0090599">
    <property type="term" value="F:alpha-glucosidase activity"/>
    <property type="evidence" value="ECO:0007669"/>
    <property type="project" value="TreeGrafter"/>
</dbReference>
<keyword evidence="5 10" id="KW-0378">Hydrolase</keyword>
<evidence type="ECO:0000256" key="6">
    <source>
        <dbReference type="ARBA" id="ARBA00022824"/>
    </source>
</evidence>
<dbReference type="GO" id="GO:0006491">
    <property type="term" value="P:N-glycan processing"/>
    <property type="evidence" value="ECO:0007669"/>
    <property type="project" value="TreeGrafter"/>
</dbReference>
<evidence type="ECO:0000256" key="2">
    <source>
        <dbReference type="ARBA" id="ARBA00004833"/>
    </source>
</evidence>
<dbReference type="Pfam" id="PF21365">
    <property type="entry name" value="Glyco_hydro_31_3rd"/>
    <property type="match status" value="1"/>
</dbReference>
<dbReference type="InterPro" id="IPR048395">
    <property type="entry name" value="Glyco_hydro_31_C"/>
</dbReference>
<feature type="chain" id="PRO_5042290806" description="Glucosidase II subunit alpha" evidence="11">
    <location>
        <begin position="24"/>
        <end position="916"/>
    </location>
</feature>
<dbReference type="GO" id="GO:0005975">
    <property type="term" value="P:carbohydrate metabolic process"/>
    <property type="evidence" value="ECO:0007669"/>
    <property type="project" value="InterPro"/>
</dbReference>
<evidence type="ECO:0000256" key="10">
    <source>
        <dbReference type="RuleBase" id="RU361185"/>
    </source>
</evidence>
<evidence type="ECO:0000259" key="12">
    <source>
        <dbReference type="Pfam" id="PF01055"/>
    </source>
</evidence>
<dbReference type="Proteomes" id="UP001255856">
    <property type="component" value="Unassembled WGS sequence"/>
</dbReference>
<evidence type="ECO:0000259" key="14">
    <source>
        <dbReference type="Pfam" id="PF21365"/>
    </source>
</evidence>